<feature type="transmembrane region" description="Helical" evidence="8">
    <location>
        <begin position="636"/>
        <end position="661"/>
    </location>
</feature>
<comment type="subcellular location">
    <subcellularLocation>
        <location evidence="1">Membrane</location>
        <topology evidence="1">Multi-pass membrane protein</topology>
    </subcellularLocation>
</comment>
<dbReference type="PANTHER" id="PTHR31585:SF5">
    <property type="entry name" value="RNA-BINDING S4 DOMAIN-CONTAINING PROTEIN"/>
    <property type="match status" value="1"/>
</dbReference>
<keyword evidence="3" id="KW-0813">Transport</keyword>
<feature type="transmembrane region" description="Helical" evidence="8">
    <location>
        <begin position="415"/>
        <end position="434"/>
    </location>
</feature>
<evidence type="ECO:0000256" key="1">
    <source>
        <dbReference type="ARBA" id="ARBA00004141"/>
    </source>
</evidence>
<feature type="transmembrane region" description="Helical" evidence="8">
    <location>
        <begin position="595"/>
        <end position="616"/>
    </location>
</feature>
<protein>
    <recommendedName>
        <fullName evidence="11">Transmembrane protein</fullName>
    </recommendedName>
</protein>
<evidence type="ECO:0000313" key="10">
    <source>
        <dbReference type="Proteomes" id="UP001162060"/>
    </source>
</evidence>
<feature type="transmembrane region" description="Helical" evidence="8">
    <location>
        <begin position="509"/>
        <end position="532"/>
    </location>
</feature>
<evidence type="ECO:0000256" key="7">
    <source>
        <dbReference type="SAM" id="MobiDB-lite"/>
    </source>
</evidence>
<dbReference type="InterPro" id="IPR039309">
    <property type="entry name" value="BT1"/>
</dbReference>
<evidence type="ECO:0000256" key="6">
    <source>
        <dbReference type="ARBA" id="ARBA00023136"/>
    </source>
</evidence>
<dbReference type="EMBL" id="CAKLBY020000058">
    <property type="protein sequence ID" value="CAK7921502.1"/>
    <property type="molecule type" value="Genomic_DNA"/>
</dbReference>
<keyword evidence="5 8" id="KW-1133">Transmembrane helix</keyword>
<proteinExistence type="inferred from homology"/>
<feature type="transmembrane region" description="Helical" evidence="8">
    <location>
        <begin position="324"/>
        <end position="350"/>
    </location>
</feature>
<feature type="region of interest" description="Disordered" evidence="7">
    <location>
        <begin position="78"/>
        <end position="101"/>
    </location>
</feature>
<evidence type="ECO:0000256" key="8">
    <source>
        <dbReference type="SAM" id="Phobius"/>
    </source>
</evidence>
<name>A0AAV1THQ2_9STRA</name>
<organism evidence="9 10">
    <name type="scientific">Peronospora matthiolae</name>
    <dbReference type="NCBI Taxonomy" id="2874970"/>
    <lineage>
        <taxon>Eukaryota</taxon>
        <taxon>Sar</taxon>
        <taxon>Stramenopiles</taxon>
        <taxon>Oomycota</taxon>
        <taxon>Peronosporomycetes</taxon>
        <taxon>Peronosporales</taxon>
        <taxon>Peronosporaceae</taxon>
        <taxon>Peronospora</taxon>
    </lineage>
</organism>
<feature type="transmembrane region" description="Helical" evidence="8">
    <location>
        <begin position="362"/>
        <end position="384"/>
    </location>
</feature>
<dbReference type="PANTHER" id="PTHR31585">
    <property type="entry name" value="FOLATE-BIOPTERIN TRANSPORTER 1, CHLOROPLASTIC"/>
    <property type="match status" value="1"/>
</dbReference>
<keyword evidence="6 8" id="KW-0472">Membrane</keyword>
<evidence type="ECO:0000256" key="3">
    <source>
        <dbReference type="ARBA" id="ARBA00022448"/>
    </source>
</evidence>
<sequence length="665" mass="72916">MASDRSSKSYSFISEGSFSAECSAYDWDRVAALSGAGDDIYGLRVPREVRVYSTTPTDNSDDVLSLSCASQAATAGTTGTTSSAYEARHDRNRNKNKSRNRTKYVGNDSIFDRECSISELFIVGRSSSAPPSIQLLQEMVRPSERRRAATAPPSGFFNHLLYGSLRAGALAELFSRPYCGLAISAAVTGFMTPFLAEAFQPLLCMYLALNSDQCTATRRFLRVPGVMSFFIGLVSDFYPIWNFHRKSYMLGGWVFAYVALMALVVVTLVDDNTDLTYASVRAFYGGAVYVLLMVAASLGVTVASIAAFALLVELSQREPIHERGMLLVQYLLTQETATLLANVTIAFMLGYNETSGTTEAMVSMKVVILIMAVVTLTPIPAVLFRLDEEPRQLKVDTIDRLSLTRQLWSILQQEAVWRTLVFVCCSMFLSSFRFKFSDAAVLYWAKVTPDDERVGEILKQVVTILSILAFRLTLFNYSWIRIAVGGLLVGVGVTLLVALPTIFDSVRSTWYTIMISSLIGISRATMLLVTLLPIVEITENCLEGATTGLVSSYITLIGMAISTFSDAISTSSAGLTKDFAEDVIAKDTSDTRTQVLLFVVVNCAINLLALVPMVYLVPRQKLEAQEMLTYGERNRLAGIAITILFVGLVAYAGTIDVLMLLNSTK</sequence>
<dbReference type="AlphaFoldDB" id="A0AAV1THQ2"/>
<dbReference type="SUPFAM" id="SSF103473">
    <property type="entry name" value="MFS general substrate transporter"/>
    <property type="match status" value="1"/>
</dbReference>
<accession>A0AAV1THQ2</accession>
<reference evidence="9" key="1">
    <citation type="submission" date="2024-01" db="EMBL/GenBank/DDBJ databases">
        <authorList>
            <person name="Webb A."/>
        </authorList>
    </citation>
    <scope>NUCLEOTIDE SEQUENCE</scope>
    <source>
        <strain evidence="9">Pm1</strain>
    </source>
</reference>
<dbReference type="InterPro" id="IPR036259">
    <property type="entry name" value="MFS_trans_sf"/>
</dbReference>
<feature type="transmembrane region" description="Helical" evidence="8">
    <location>
        <begin position="482"/>
        <end position="503"/>
    </location>
</feature>
<evidence type="ECO:0008006" key="11">
    <source>
        <dbReference type="Google" id="ProtNLM"/>
    </source>
</evidence>
<feature type="compositionally biased region" description="Basic residues" evidence="7">
    <location>
        <begin position="90"/>
        <end position="101"/>
    </location>
</feature>
<feature type="transmembrane region" description="Helical" evidence="8">
    <location>
        <begin position="248"/>
        <end position="269"/>
    </location>
</feature>
<feature type="transmembrane region" description="Helical" evidence="8">
    <location>
        <begin position="220"/>
        <end position="241"/>
    </location>
</feature>
<comment type="caution">
    <text evidence="9">The sequence shown here is derived from an EMBL/GenBank/DDBJ whole genome shotgun (WGS) entry which is preliminary data.</text>
</comment>
<gene>
    <name evidence="9" type="ORF">PM001_LOCUS7174</name>
</gene>
<dbReference type="GO" id="GO:0016020">
    <property type="term" value="C:membrane"/>
    <property type="evidence" value="ECO:0007669"/>
    <property type="project" value="UniProtKB-SubCell"/>
</dbReference>
<evidence type="ECO:0000256" key="4">
    <source>
        <dbReference type="ARBA" id="ARBA00022692"/>
    </source>
</evidence>
<keyword evidence="4 8" id="KW-0812">Transmembrane</keyword>
<evidence type="ECO:0000313" key="9">
    <source>
        <dbReference type="EMBL" id="CAK7921502.1"/>
    </source>
</evidence>
<feature type="transmembrane region" description="Helical" evidence="8">
    <location>
        <begin position="289"/>
        <end position="312"/>
    </location>
</feature>
<evidence type="ECO:0000256" key="5">
    <source>
        <dbReference type="ARBA" id="ARBA00022989"/>
    </source>
</evidence>
<comment type="similarity">
    <text evidence="2">Belongs to the major facilitator superfamily. Folate-biopterin transporter (TC 2.A.71) family.</text>
</comment>
<evidence type="ECO:0000256" key="2">
    <source>
        <dbReference type="ARBA" id="ARBA00007015"/>
    </source>
</evidence>
<dbReference type="Proteomes" id="UP001162060">
    <property type="component" value="Unassembled WGS sequence"/>
</dbReference>